<dbReference type="Pfam" id="PF01553">
    <property type="entry name" value="Acyltransferase"/>
    <property type="match status" value="1"/>
</dbReference>
<dbReference type="GO" id="GO:0004467">
    <property type="term" value="F:long-chain fatty acid-CoA ligase activity"/>
    <property type="evidence" value="ECO:0007669"/>
    <property type="project" value="UniProtKB-EC"/>
</dbReference>
<comment type="caution">
    <text evidence="3">The sequence shown here is derived from an EMBL/GenBank/DDBJ whole genome shotgun (WGS) entry which is preliminary data.</text>
</comment>
<dbReference type="GO" id="GO:0016746">
    <property type="term" value="F:acyltransferase activity"/>
    <property type="evidence" value="ECO:0007669"/>
    <property type="project" value="InterPro"/>
</dbReference>
<dbReference type="InterPro" id="IPR045851">
    <property type="entry name" value="AMP-bd_C_sf"/>
</dbReference>
<dbReference type="InterPro" id="IPR002123">
    <property type="entry name" value="Plipid/glycerol_acylTrfase"/>
</dbReference>
<dbReference type="Gene3D" id="1.10.1200.10">
    <property type="entry name" value="ACP-like"/>
    <property type="match status" value="1"/>
</dbReference>
<proteinExistence type="predicted"/>
<keyword evidence="4" id="KW-1185">Reference proteome</keyword>
<dbReference type="EMBL" id="QPIZ01000004">
    <property type="protein sequence ID" value="RCW38391.1"/>
    <property type="molecule type" value="Genomic_DNA"/>
</dbReference>
<dbReference type="SUPFAM" id="SSF56801">
    <property type="entry name" value="Acetyl-CoA synthetase-like"/>
    <property type="match status" value="1"/>
</dbReference>
<evidence type="ECO:0000313" key="4">
    <source>
        <dbReference type="Proteomes" id="UP000252733"/>
    </source>
</evidence>
<sequence length="815" mass="91933">MGNKTAITYGSDYISYSRLTGNIEQFADQYNISKGARVAIFMENRPEWVYAFYSVWKNGGIAVPIDYLATPDEVAFILNDCQPEVIFTSAGSLPVIKEAITKAAIDNQIILADEITLQQEKSSINDIEIADKTQTAVIIYTSGTTGSPKGVMLSFNNLMANIKGVAHDIKIFTSASRTLMLLPLHHIFPLMGTMIIPLYAGGSVAISPSMASEDIIKTLQDNKITILLGVPRLYAAIRKGIKDKINASAVARLLFSIAGKLNSPSFSKTIFKAAHQKMGGHLKYLVSGGAALDPEVARDYQILGFEVLEGYGMTESAPMITFTRPGRVLIGSPGEALPGTIIESIDGEITIKGPQIMQGYYNRPEETDKVLKEGRLFTGDLGHVDQKGYLFITGRKKEIIVLSNGKNVNPSELETKLEDSPLVRECGVFFKDDMLQAVIVPEKSAIGQTEEQKIEDIIRWKVIDVFNQQVSSYKKIMRFHLTDQDLPRTRLSKLQRFKLEDFALEEEKSTEPRVLPDFEEYKMITDYLSREKGRDVLPHYHLEMDLGLDSLDKVGFETYLNQTFGVKIDPVEMLRFNNVLLLAEHVREVKTKVDEQKINWRAILREKVPLQLPKTWATGSIMVRLSRLFFHSYFRFNARGMKNIPEGPCIIAPNHQSFFDGLFVASYLRTRQIKKTYFYAKEKHVKTPWLKFLANRNNIIIMDLNNDLKASIQKMAEVLKRNKNLIIFPEGTRTKNGQLGQFKKTFAILSRELNIPVVPVSIRGAFEALPKGSFFPKPFKKVDIEFLKPVYPGEDSYDSLAVRVKEQIQYNLKSS</sequence>
<evidence type="ECO:0000259" key="2">
    <source>
        <dbReference type="SMART" id="SM00563"/>
    </source>
</evidence>
<dbReference type="InterPro" id="IPR009081">
    <property type="entry name" value="PP-bd_ACP"/>
</dbReference>
<dbReference type="Pfam" id="PF23562">
    <property type="entry name" value="AMP-binding_C_3"/>
    <property type="match status" value="1"/>
</dbReference>
<reference evidence="3 4" key="1">
    <citation type="submission" date="2018-07" db="EMBL/GenBank/DDBJ databases">
        <title>Freshwater and sediment microbial communities from various areas in North America, analyzing microbe dynamics in response to fracking.</title>
        <authorList>
            <person name="Lamendella R."/>
        </authorList>
    </citation>
    <scope>NUCLEOTIDE SEQUENCE [LARGE SCALE GENOMIC DNA]</scope>
    <source>
        <strain evidence="3 4">160A</strain>
    </source>
</reference>
<dbReference type="PANTHER" id="PTHR43272:SF52">
    <property type="entry name" value="AMP-DEPENDENT SYNTHETASE_LIGASE DOMAIN-CONTAINING PROTEIN"/>
    <property type="match status" value="1"/>
</dbReference>
<dbReference type="AlphaFoldDB" id="A0A368VHA7"/>
<comment type="catalytic activity">
    <reaction evidence="1">
        <text>a long-chain fatty acid + ATP + CoA = a long-chain fatty acyl-CoA + AMP + diphosphate</text>
        <dbReference type="Rhea" id="RHEA:15421"/>
        <dbReference type="ChEBI" id="CHEBI:30616"/>
        <dbReference type="ChEBI" id="CHEBI:33019"/>
        <dbReference type="ChEBI" id="CHEBI:57287"/>
        <dbReference type="ChEBI" id="CHEBI:57560"/>
        <dbReference type="ChEBI" id="CHEBI:83139"/>
        <dbReference type="ChEBI" id="CHEBI:456215"/>
        <dbReference type="EC" id="6.2.1.3"/>
    </reaction>
    <physiologicalReaction direction="left-to-right" evidence="1">
        <dbReference type="Rhea" id="RHEA:15422"/>
    </physiologicalReaction>
</comment>
<dbReference type="SUPFAM" id="SSF69593">
    <property type="entry name" value="Glycerol-3-phosphate (1)-acyltransferase"/>
    <property type="match status" value="1"/>
</dbReference>
<dbReference type="Gene3D" id="3.30.300.30">
    <property type="match status" value="1"/>
</dbReference>
<dbReference type="InterPro" id="IPR036736">
    <property type="entry name" value="ACP-like_sf"/>
</dbReference>
<dbReference type="InterPro" id="IPR020845">
    <property type="entry name" value="AMP-binding_CS"/>
</dbReference>
<evidence type="ECO:0000256" key="1">
    <source>
        <dbReference type="ARBA" id="ARBA00024484"/>
    </source>
</evidence>
<dbReference type="Pfam" id="PF00550">
    <property type="entry name" value="PP-binding"/>
    <property type="match status" value="1"/>
</dbReference>
<organism evidence="3 4">
    <name type="scientific">Marinilabilia salmonicolor</name>
    <dbReference type="NCBI Taxonomy" id="989"/>
    <lineage>
        <taxon>Bacteria</taxon>
        <taxon>Pseudomonadati</taxon>
        <taxon>Bacteroidota</taxon>
        <taxon>Bacteroidia</taxon>
        <taxon>Marinilabiliales</taxon>
        <taxon>Marinilabiliaceae</taxon>
        <taxon>Marinilabilia</taxon>
    </lineage>
</organism>
<dbReference type="SMART" id="SM00563">
    <property type="entry name" value="PlsC"/>
    <property type="match status" value="1"/>
</dbReference>
<dbReference type="PROSITE" id="PS00455">
    <property type="entry name" value="AMP_BINDING"/>
    <property type="match status" value="1"/>
</dbReference>
<accession>A0A368VHA7</accession>
<protein>
    <submittedName>
        <fullName evidence="3">Long-chain acyl-CoA synthetase</fullName>
    </submittedName>
</protein>
<evidence type="ECO:0000313" key="3">
    <source>
        <dbReference type="EMBL" id="RCW38391.1"/>
    </source>
</evidence>
<dbReference type="InterPro" id="IPR042099">
    <property type="entry name" value="ANL_N_sf"/>
</dbReference>
<dbReference type="GO" id="GO:0016020">
    <property type="term" value="C:membrane"/>
    <property type="evidence" value="ECO:0007669"/>
    <property type="project" value="TreeGrafter"/>
</dbReference>
<dbReference type="PANTHER" id="PTHR43272">
    <property type="entry name" value="LONG-CHAIN-FATTY-ACID--COA LIGASE"/>
    <property type="match status" value="1"/>
</dbReference>
<dbReference type="Gene3D" id="3.40.50.12780">
    <property type="entry name" value="N-terminal domain of ligase-like"/>
    <property type="match status" value="1"/>
</dbReference>
<gene>
    <name evidence="3" type="ORF">DFO77_104149</name>
</gene>
<dbReference type="Proteomes" id="UP000252733">
    <property type="component" value="Unassembled WGS sequence"/>
</dbReference>
<dbReference type="Pfam" id="PF00501">
    <property type="entry name" value="AMP-binding"/>
    <property type="match status" value="1"/>
</dbReference>
<feature type="domain" description="Phospholipid/glycerol acyltransferase" evidence="2">
    <location>
        <begin position="649"/>
        <end position="765"/>
    </location>
</feature>
<dbReference type="InterPro" id="IPR000873">
    <property type="entry name" value="AMP-dep_synth/lig_dom"/>
</dbReference>
<name>A0A368VHA7_9BACT</name>
<dbReference type="CDD" id="cd07989">
    <property type="entry name" value="LPLAT_AGPAT-like"/>
    <property type="match status" value="1"/>
</dbReference>
<dbReference type="SUPFAM" id="SSF47336">
    <property type="entry name" value="ACP-like"/>
    <property type="match status" value="1"/>
</dbReference>